<keyword evidence="3" id="KW-1185">Reference proteome</keyword>
<evidence type="ECO:0000313" key="2">
    <source>
        <dbReference type="EMBL" id="KYG74655.1"/>
    </source>
</evidence>
<proteinExistence type="predicted"/>
<accession>A0A150X7D7</accession>
<dbReference type="SUPFAM" id="SSF53448">
    <property type="entry name" value="Nucleotide-diphospho-sugar transferases"/>
    <property type="match status" value="1"/>
</dbReference>
<dbReference type="PANTHER" id="PTHR43777:SF1">
    <property type="entry name" value="MOLYBDENUM COFACTOR CYTIDYLYLTRANSFERASE"/>
    <property type="match status" value="1"/>
</dbReference>
<dbReference type="STRING" id="279360.MB14_05470"/>
<protein>
    <recommendedName>
        <fullName evidence="1">MobA-like NTP transferase domain-containing protein</fullName>
    </recommendedName>
</protein>
<evidence type="ECO:0000259" key="1">
    <source>
        <dbReference type="Pfam" id="PF12804"/>
    </source>
</evidence>
<dbReference type="InterPro" id="IPR029044">
    <property type="entry name" value="Nucleotide-diphossugar_trans"/>
</dbReference>
<feature type="domain" description="MobA-like NTP transferase" evidence="1">
    <location>
        <begin position="6"/>
        <end position="166"/>
    </location>
</feature>
<name>A0A150X7D7_ROSEK</name>
<dbReference type="EMBL" id="LQZQ01000045">
    <property type="protein sequence ID" value="KYG74655.1"/>
    <property type="molecule type" value="Genomic_DNA"/>
</dbReference>
<dbReference type="AlphaFoldDB" id="A0A150X7D7"/>
<dbReference type="Proteomes" id="UP000075583">
    <property type="component" value="Unassembled WGS sequence"/>
</dbReference>
<dbReference type="Pfam" id="PF12804">
    <property type="entry name" value="NTP_transf_3"/>
    <property type="match status" value="1"/>
</dbReference>
<dbReference type="PANTHER" id="PTHR43777">
    <property type="entry name" value="MOLYBDENUM COFACTOR CYTIDYLYLTRANSFERASE"/>
    <property type="match status" value="1"/>
</dbReference>
<gene>
    <name evidence="2" type="ORF">MB14_05470</name>
</gene>
<dbReference type="GO" id="GO:0016779">
    <property type="term" value="F:nucleotidyltransferase activity"/>
    <property type="evidence" value="ECO:0007669"/>
    <property type="project" value="UniProtKB-ARBA"/>
</dbReference>
<dbReference type="RefSeq" id="WP_062591872.1">
    <property type="nucleotide sequence ID" value="NZ_LQZQ01000045.1"/>
</dbReference>
<reference evidence="2" key="1">
    <citation type="submission" date="2016-01" db="EMBL/GenBank/DDBJ databases">
        <title>Genome sequencing of Roseivirga ehrenbergii KMM 6017.</title>
        <authorList>
            <person name="Selvaratnam C."/>
            <person name="Thevarajoo S."/>
            <person name="Goh K.M."/>
            <person name="Ee R."/>
            <person name="Chan K.-G."/>
            <person name="Chong C.S."/>
        </authorList>
    </citation>
    <scope>NUCLEOTIDE SEQUENCE [LARGE SCALE GENOMIC DNA]</scope>
    <source>
        <strain evidence="2">KMM 6017</strain>
    </source>
</reference>
<dbReference type="Gene3D" id="3.90.550.10">
    <property type="entry name" value="Spore Coat Polysaccharide Biosynthesis Protein SpsA, Chain A"/>
    <property type="match status" value="1"/>
</dbReference>
<comment type="caution">
    <text evidence="2">The sequence shown here is derived from an EMBL/GenBank/DDBJ whole genome shotgun (WGS) entry which is preliminary data.</text>
</comment>
<dbReference type="InterPro" id="IPR025877">
    <property type="entry name" value="MobA-like_NTP_Trfase"/>
</dbReference>
<sequence>MTNFSAIVLAAGLSSRMEGGHKLLMPIEGKTIFERSLKSIIEADFSEIIVVLGKEAERIESLIPKDDRLRIVKNASFEQGMTSSIQTGIAEATRDVYVICLADMPFLTVADYSQLMHRFREENGKNILVPLYNGQKGNPVFFASDYQKEILAHTDSNGCNQVVKRNTEKVDFFETNNLRFTLDIDTQTDLDKFTNAE</sequence>
<evidence type="ECO:0000313" key="3">
    <source>
        <dbReference type="Proteomes" id="UP000075583"/>
    </source>
</evidence>
<dbReference type="CDD" id="cd04182">
    <property type="entry name" value="GT_2_like_f"/>
    <property type="match status" value="1"/>
</dbReference>
<dbReference type="OrthoDB" id="9779263at2"/>
<organism evidence="2 3">
    <name type="scientific">Roseivirga ehrenbergii (strain DSM 102268 / JCM 13514 / KCTC 12282 / NCIMB 14502 / KMM 6017)</name>
    <dbReference type="NCBI Taxonomy" id="279360"/>
    <lineage>
        <taxon>Bacteria</taxon>
        <taxon>Pseudomonadati</taxon>
        <taxon>Bacteroidota</taxon>
        <taxon>Cytophagia</taxon>
        <taxon>Cytophagales</taxon>
        <taxon>Roseivirgaceae</taxon>
        <taxon>Roseivirga</taxon>
    </lineage>
</organism>